<dbReference type="InterPro" id="IPR010869">
    <property type="entry name" value="DUF1501"/>
</dbReference>
<dbReference type="Pfam" id="PF07394">
    <property type="entry name" value="DUF1501"/>
    <property type="match status" value="1"/>
</dbReference>
<name>A0A5C6C9Y4_9BACT</name>
<dbReference type="SUPFAM" id="SSF53649">
    <property type="entry name" value="Alkaline phosphatase-like"/>
    <property type="match status" value="1"/>
</dbReference>
<dbReference type="EMBL" id="SJPT01000009">
    <property type="protein sequence ID" value="TWU20214.1"/>
    <property type="molecule type" value="Genomic_DNA"/>
</dbReference>
<sequence>MNHQEPNTKQAMQRAASLSARRHFMASGAMSLAGFALATLLRNEELSAQTPVKDPFVRPEAEPKAYDVKPKEPHFQPTAKAMISLFMQGGPSHLDLFDPKPVLDKMDGKNYEGDIKYDNAAEASSKLMASPWKFKKHGHCGMEISELLPGLAEVVDEITLIRSMHTGVNNHGQSIRALQNGRNLGGRPTVGSWLTYGLGCETDELPAYVALIDPGQLPVMGVENWSNGFLPSLYQGTVVRPQEPRILNLDAPAHLSGVAQQEALSFLETLNRQHLEQRAGFHDLQARIASYELAANMQLAAKEAVDFSRESKATLKMYGLEDPATKDFGARCLIARRLIERGVRFAQVFTENQRWDHHNRIQSGLPSACKKVDIPSAALVKDLRQRGLLDSTVVHWGGEMGRLPVIENDSGPARVGRDHNTYGFSMWVAGGGFKQGYVHGATDELGHKAVEGVVNHFDYHATLLHLFGLDAERFGFEVNNRSMSLLDNQGGQVVKELLA</sequence>
<dbReference type="InterPro" id="IPR017850">
    <property type="entry name" value="Alkaline_phosphatase_core_sf"/>
</dbReference>
<dbReference type="Proteomes" id="UP000316304">
    <property type="component" value="Unassembled WGS sequence"/>
</dbReference>
<evidence type="ECO:0000313" key="1">
    <source>
        <dbReference type="EMBL" id="TWU20214.1"/>
    </source>
</evidence>
<evidence type="ECO:0008006" key="3">
    <source>
        <dbReference type="Google" id="ProtNLM"/>
    </source>
</evidence>
<reference evidence="1 2" key="1">
    <citation type="submission" date="2019-02" db="EMBL/GenBank/DDBJ databases">
        <title>Deep-cultivation of Planctomycetes and their phenomic and genomic characterization uncovers novel biology.</title>
        <authorList>
            <person name="Wiegand S."/>
            <person name="Jogler M."/>
            <person name="Boedeker C."/>
            <person name="Pinto D."/>
            <person name="Vollmers J."/>
            <person name="Rivas-Marin E."/>
            <person name="Kohn T."/>
            <person name="Peeters S.H."/>
            <person name="Heuer A."/>
            <person name="Rast P."/>
            <person name="Oberbeckmann S."/>
            <person name="Bunk B."/>
            <person name="Jeske O."/>
            <person name="Meyerdierks A."/>
            <person name="Storesund J.E."/>
            <person name="Kallscheuer N."/>
            <person name="Luecker S."/>
            <person name="Lage O.M."/>
            <person name="Pohl T."/>
            <person name="Merkel B.J."/>
            <person name="Hornburger P."/>
            <person name="Mueller R.-W."/>
            <person name="Bruemmer F."/>
            <person name="Labrenz M."/>
            <person name="Spormann A.M."/>
            <person name="Op Den Camp H."/>
            <person name="Overmann J."/>
            <person name="Amann R."/>
            <person name="Jetten M.S.M."/>
            <person name="Mascher T."/>
            <person name="Medema M.H."/>
            <person name="Devos D.P."/>
            <person name="Kaster A.-K."/>
            <person name="Ovreas L."/>
            <person name="Rohde M."/>
            <person name="Galperin M.Y."/>
            <person name="Jogler C."/>
        </authorList>
    </citation>
    <scope>NUCLEOTIDE SEQUENCE [LARGE SCALE GENOMIC DNA]</scope>
    <source>
        <strain evidence="1 2">Pla52o</strain>
    </source>
</reference>
<dbReference type="AlphaFoldDB" id="A0A5C6C9Y4"/>
<dbReference type="PANTHER" id="PTHR43737:SF1">
    <property type="entry name" value="DUF1501 DOMAIN-CONTAINING PROTEIN"/>
    <property type="match status" value="1"/>
</dbReference>
<comment type="caution">
    <text evidence="1">The sequence shown here is derived from an EMBL/GenBank/DDBJ whole genome shotgun (WGS) entry which is preliminary data.</text>
</comment>
<proteinExistence type="predicted"/>
<organism evidence="1 2">
    <name type="scientific">Novipirellula galeiformis</name>
    <dbReference type="NCBI Taxonomy" id="2528004"/>
    <lineage>
        <taxon>Bacteria</taxon>
        <taxon>Pseudomonadati</taxon>
        <taxon>Planctomycetota</taxon>
        <taxon>Planctomycetia</taxon>
        <taxon>Pirellulales</taxon>
        <taxon>Pirellulaceae</taxon>
        <taxon>Novipirellula</taxon>
    </lineage>
</organism>
<evidence type="ECO:0000313" key="2">
    <source>
        <dbReference type="Proteomes" id="UP000316304"/>
    </source>
</evidence>
<keyword evidence="2" id="KW-1185">Reference proteome</keyword>
<dbReference type="PANTHER" id="PTHR43737">
    <property type="entry name" value="BLL7424 PROTEIN"/>
    <property type="match status" value="1"/>
</dbReference>
<protein>
    <recommendedName>
        <fullName evidence="3">DUF1501 domain-containing protein</fullName>
    </recommendedName>
</protein>
<dbReference type="RefSeq" id="WP_231612543.1">
    <property type="nucleotide sequence ID" value="NZ_SJPT01000009.1"/>
</dbReference>
<accession>A0A5C6C9Y4</accession>
<gene>
    <name evidence="1" type="ORF">Pla52o_47290</name>
</gene>